<dbReference type="EMBL" id="WIGN01000073">
    <property type="protein sequence ID" value="KAF6811511.1"/>
    <property type="molecule type" value="Genomic_DNA"/>
</dbReference>
<keyword evidence="2" id="KW-1185">Reference proteome</keyword>
<protein>
    <submittedName>
        <fullName evidence="1">Pfs domain-containing protein</fullName>
    </submittedName>
</protein>
<gene>
    <name evidence="1" type="ORF">CSOJ01_05644</name>
</gene>
<dbReference type="Proteomes" id="UP000652219">
    <property type="component" value="Unassembled WGS sequence"/>
</dbReference>
<dbReference type="AlphaFoldDB" id="A0A8H6JF40"/>
<proteinExistence type="predicted"/>
<accession>A0A8H6JF40</accession>
<reference evidence="1 2" key="1">
    <citation type="journal article" date="2020" name="Phytopathology">
        <title>Genome Sequence Resources of Colletotrichum truncatum, C. plurivorum, C. musicola, and C. sojae: Four Species Pathogenic to Soybean (Glycine max).</title>
        <authorList>
            <person name="Rogerio F."/>
            <person name="Boufleur T.R."/>
            <person name="Ciampi-Guillardi M."/>
            <person name="Sukno S.A."/>
            <person name="Thon M.R."/>
            <person name="Massola Junior N.S."/>
            <person name="Baroncelli R."/>
        </authorList>
    </citation>
    <scope>NUCLEOTIDE SEQUENCE [LARGE SCALE GENOMIC DNA]</scope>
    <source>
        <strain evidence="1 2">LFN0009</strain>
    </source>
</reference>
<sequence>MHSSDPMRQTCSVTPELLLSLQRHSRRPLLPDKIHHLRSVAVADSGRQGNSSPYIDIRRTLERHEYSVRWQAQQESDKEIFAGLGTSNVWKIFCSALQKRRPGPGEWLDEHQNAILLYTVLKWVHHAEQTNPDDACGRET</sequence>
<evidence type="ECO:0000313" key="2">
    <source>
        <dbReference type="Proteomes" id="UP000652219"/>
    </source>
</evidence>
<organism evidence="1 2">
    <name type="scientific">Colletotrichum sojae</name>
    <dbReference type="NCBI Taxonomy" id="2175907"/>
    <lineage>
        <taxon>Eukaryota</taxon>
        <taxon>Fungi</taxon>
        <taxon>Dikarya</taxon>
        <taxon>Ascomycota</taxon>
        <taxon>Pezizomycotina</taxon>
        <taxon>Sordariomycetes</taxon>
        <taxon>Hypocreomycetidae</taxon>
        <taxon>Glomerellales</taxon>
        <taxon>Glomerellaceae</taxon>
        <taxon>Colletotrichum</taxon>
        <taxon>Colletotrichum orchidearum species complex</taxon>
    </lineage>
</organism>
<evidence type="ECO:0000313" key="1">
    <source>
        <dbReference type="EMBL" id="KAF6811511.1"/>
    </source>
</evidence>
<comment type="caution">
    <text evidence="1">The sequence shown here is derived from an EMBL/GenBank/DDBJ whole genome shotgun (WGS) entry which is preliminary data.</text>
</comment>
<name>A0A8H6JF40_9PEZI</name>